<evidence type="ECO:0000313" key="2">
    <source>
        <dbReference type="Proteomes" id="UP000664807"/>
    </source>
</evidence>
<comment type="caution">
    <text evidence="1">The sequence shown here is derived from an EMBL/GenBank/DDBJ whole genome shotgun (WGS) entry which is preliminary data.</text>
</comment>
<gene>
    <name evidence="1" type="ORF">J0654_00995</name>
</gene>
<dbReference type="Proteomes" id="UP000664807">
    <property type="component" value="Unassembled WGS sequence"/>
</dbReference>
<proteinExistence type="predicted"/>
<reference evidence="1 2" key="1">
    <citation type="submission" date="2021-03" db="EMBL/GenBank/DDBJ databases">
        <title>Muricauda lutimaris sp. nov. and Muricauda ruestringensis sp. nov, two marine members of the Flavobacteriaceae isolated from deep sea sediments of Western Pacific.</title>
        <authorList>
            <person name="Zhao S."/>
            <person name="Liu R."/>
        </authorList>
    </citation>
    <scope>NUCLEOTIDE SEQUENCE [LARGE SCALE GENOMIC DNA]</scope>
    <source>
        <strain evidence="1 2">BC31-3-A3</strain>
    </source>
</reference>
<evidence type="ECO:0000313" key="1">
    <source>
        <dbReference type="EMBL" id="MBO0340194.1"/>
    </source>
</evidence>
<organism evidence="1 2">
    <name type="scientific">Flagellimonas profundi</name>
    <dbReference type="NCBI Taxonomy" id="2915620"/>
    <lineage>
        <taxon>Bacteria</taxon>
        <taxon>Pseudomonadati</taxon>
        <taxon>Bacteroidota</taxon>
        <taxon>Flavobacteriia</taxon>
        <taxon>Flavobacteriales</taxon>
        <taxon>Flavobacteriaceae</taxon>
        <taxon>Flagellimonas</taxon>
    </lineage>
</organism>
<dbReference type="RefSeq" id="WP_207025844.1">
    <property type="nucleotide sequence ID" value="NZ_JAFLNM010000001.1"/>
</dbReference>
<keyword evidence="2" id="KW-1185">Reference proteome</keyword>
<sequence>MGNLRDNGYLDESDVDILLKNFVSTHTINFDGISDAKAKMVTGALIDNYQRIKGGE</sequence>
<protein>
    <submittedName>
        <fullName evidence="1">Uncharacterized protein</fullName>
    </submittedName>
</protein>
<name>A0ABS3FAL8_9FLAO</name>
<dbReference type="EMBL" id="JAFLNM010000001">
    <property type="protein sequence ID" value="MBO0340194.1"/>
    <property type="molecule type" value="Genomic_DNA"/>
</dbReference>
<accession>A0ABS3FAL8</accession>